<keyword evidence="5" id="KW-1185">Reference proteome</keyword>
<dbReference type="PIRSF" id="PIRSF001100">
    <property type="entry name" value="Beta_cellobiohydrolase"/>
    <property type="match status" value="1"/>
</dbReference>
<feature type="binding site" evidence="2">
    <location>
        <position position="241"/>
    </location>
    <ligand>
        <name>substrate</name>
    </ligand>
</feature>
<keyword evidence="3" id="KW-0136">Cellulose degradation</keyword>
<keyword evidence="3" id="KW-0732">Signal</keyword>
<keyword evidence="3" id="KW-0119">Carbohydrate metabolism</keyword>
<dbReference type="SUPFAM" id="SSF51989">
    <property type="entry name" value="Glycosyl hydrolases family 6, cellulases"/>
    <property type="match status" value="1"/>
</dbReference>
<keyword evidence="3" id="KW-0326">Glycosidase</keyword>
<dbReference type="GO" id="GO:0030245">
    <property type="term" value="P:cellulose catabolic process"/>
    <property type="evidence" value="ECO:0007669"/>
    <property type="project" value="UniProtKB-KW"/>
</dbReference>
<dbReference type="Pfam" id="PF01341">
    <property type="entry name" value="Glyco_hydro_6"/>
    <property type="match status" value="1"/>
</dbReference>
<dbReference type="AlphaFoldDB" id="A0A6G4WP44"/>
<feature type="binding site" evidence="2">
    <location>
        <position position="213"/>
    </location>
    <ligand>
        <name>substrate</name>
    </ligand>
</feature>
<feature type="binding site" evidence="2">
    <location>
        <position position="93"/>
    </location>
    <ligand>
        <name>substrate</name>
    </ligand>
</feature>
<feature type="binding site" evidence="2">
    <location>
        <position position="315"/>
    </location>
    <ligand>
        <name>substrate</name>
    </ligand>
</feature>
<dbReference type="PROSITE" id="PS51257">
    <property type="entry name" value="PROKAR_LIPOPROTEIN"/>
    <property type="match status" value="1"/>
</dbReference>
<evidence type="ECO:0000256" key="1">
    <source>
        <dbReference type="PIRSR" id="PIRSR001100-1"/>
    </source>
</evidence>
<keyword evidence="3" id="KW-0624">Polysaccharide degradation</keyword>
<feature type="binding site" evidence="2">
    <location>
        <position position="287"/>
    </location>
    <ligand>
        <name>substrate</name>
    </ligand>
</feature>
<reference evidence="4 5" key="1">
    <citation type="submission" date="2020-02" db="EMBL/GenBank/DDBJ databases">
        <title>Whole-genome analyses of novel actinobacteria.</title>
        <authorList>
            <person name="Sahin N."/>
            <person name="Tatar D."/>
        </authorList>
    </citation>
    <scope>NUCLEOTIDE SEQUENCE [LARGE SCALE GENOMIC DNA]</scope>
    <source>
        <strain evidence="4 5">SB3404</strain>
    </source>
</reference>
<dbReference type="InterPro" id="IPR016288">
    <property type="entry name" value="Beta_cellobiohydrolase"/>
</dbReference>
<evidence type="ECO:0000313" key="4">
    <source>
        <dbReference type="EMBL" id="NGO67036.1"/>
    </source>
</evidence>
<evidence type="ECO:0000256" key="2">
    <source>
        <dbReference type="PIRSR" id="PIRSR001100-2"/>
    </source>
</evidence>
<protein>
    <recommendedName>
        <fullName evidence="3">Glucanase</fullName>
        <ecNumber evidence="3">3.2.1.-</ecNumber>
    </recommendedName>
</protein>
<evidence type="ECO:0000256" key="3">
    <source>
        <dbReference type="RuleBase" id="RU361186"/>
    </source>
</evidence>
<feature type="active site" description="Proton acceptor" evidence="1">
    <location>
        <position position="321"/>
    </location>
</feature>
<dbReference type="RefSeq" id="WP_165296702.1">
    <property type="nucleotide sequence ID" value="NZ_JAAKZZ010000006.1"/>
</dbReference>
<name>A0A6G4WP44_9ACTN</name>
<dbReference type="EMBL" id="JAAKZZ010000006">
    <property type="protein sequence ID" value="NGO67036.1"/>
    <property type="molecule type" value="Genomic_DNA"/>
</dbReference>
<dbReference type="PANTHER" id="PTHR34876:SF4">
    <property type="entry name" value="1,4-BETA-D-GLUCAN CELLOBIOHYDROLASE C-RELATED"/>
    <property type="match status" value="1"/>
</dbReference>
<comment type="caution">
    <text evidence="4">The sequence shown here is derived from an EMBL/GenBank/DDBJ whole genome shotgun (WGS) entry which is preliminary data.</text>
</comment>
<sequence>MSHSHRTHRIRRRLLRVCCAPAAAAALLVTGCSAMADDGSGAGDIGQRPERLAPHWVDPDSVAARQVDKLHEKGERGKAALLRRIAEQPVARWVPDKEPRSEVERVTRAAADADRRALLVVYNLPHRDCGQYSRGGAQSAQAYRDWIAEVAAGIGDRPATVVVEPDAIPHLLVPGCTPREFHGERYELLAHAVKELKKLPDTDVYLDAGNPDWVRDPGGLVEPLRRAGIAEADGFALNVSNYQTTESNEAYGKRVSGMVGGKPFVIDTSRNGNGPVKEGPKKVDKTWCNPAGRALGEAPTVRTGDRQVAAYLWVKQPGDSDGECRGGPRAGVWWTAYALELARNAARN</sequence>
<accession>A0A6G4WP44</accession>
<dbReference type="PROSITE" id="PS51318">
    <property type="entry name" value="TAT"/>
    <property type="match status" value="1"/>
</dbReference>
<gene>
    <name evidence="4" type="ORF">G5C65_01380</name>
</gene>
<dbReference type="PANTHER" id="PTHR34876">
    <property type="match status" value="1"/>
</dbReference>
<dbReference type="PRINTS" id="PR00733">
    <property type="entry name" value="GLHYDRLASE6"/>
</dbReference>
<dbReference type="InterPro" id="IPR036434">
    <property type="entry name" value="Beta_cellobiohydrolase_sf"/>
</dbReference>
<dbReference type="EC" id="3.2.1.-" evidence="3"/>
<dbReference type="GO" id="GO:0004553">
    <property type="term" value="F:hydrolase activity, hydrolyzing O-glycosyl compounds"/>
    <property type="evidence" value="ECO:0007669"/>
    <property type="project" value="InterPro"/>
</dbReference>
<feature type="active site" description="Proton donor" evidence="1">
    <location>
        <position position="166"/>
    </location>
</feature>
<feature type="chain" id="PRO_5026377342" description="Glucanase" evidence="3">
    <location>
        <begin position="37"/>
        <end position="348"/>
    </location>
</feature>
<evidence type="ECO:0000313" key="5">
    <source>
        <dbReference type="Proteomes" id="UP000477722"/>
    </source>
</evidence>
<dbReference type="InterPro" id="IPR006311">
    <property type="entry name" value="TAT_signal"/>
</dbReference>
<organism evidence="4 5">
    <name type="scientific">Streptomyces boncukensis</name>
    <dbReference type="NCBI Taxonomy" id="2711219"/>
    <lineage>
        <taxon>Bacteria</taxon>
        <taxon>Bacillati</taxon>
        <taxon>Actinomycetota</taxon>
        <taxon>Actinomycetes</taxon>
        <taxon>Kitasatosporales</taxon>
        <taxon>Streptomycetaceae</taxon>
        <taxon>Streptomyces</taxon>
    </lineage>
</organism>
<dbReference type="Proteomes" id="UP000477722">
    <property type="component" value="Unassembled WGS sequence"/>
</dbReference>
<keyword evidence="3 4" id="KW-0378">Hydrolase</keyword>
<proteinExistence type="inferred from homology"/>
<feature type="signal peptide" evidence="3">
    <location>
        <begin position="1"/>
        <end position="36"/>
    </location>
</feature>
<comment type="similarity">
    <text evidence="3">Belongs to the glycosyl hydrolase family 6.</text>
</comment>
<dbReference type="Gene3D" id="3.20.20.40">
    <property type="entry name" value="1, 4-beta cellobiohydrolase"/>
    <property type="match status" value="1"/>
</dbReference>